<dbReference type="InterPro" id="IPR036259">
    <property type="entry name" value="MFS_trans_sf"/>
</dbReference>
<dbReference type="InterPro" id="IPR001958">
    <property type="entry name" value="Tet-R_TetA/multi-R_MdtG-like"/>
</dbReference>
<dbReference type="OrthoDB" id="10262656at2759"/>
<feature type="transmembrane region" description="Helical" evidence="7">
    <location>
        <begin position="131"/>
        <end position="151"/>
    </location>
</feature>
<sequence length="611" mass="66029">MIGPSAPVGPVSRRPRRNSVSSTTSVDDPYSEPTPPPSAAAEKPRTTAKWADLPRKDQLLVITLARLSEPLVQTSLQAYMFYQLRWFDPSLPDAAISAQAGILHASFTAAQFITALVWGRLADSPLVGRKTVILVGLGGTCVSSLGFAFSTTFAQALTFRLLGGITNGNVGVMRTMISEIIREKRFQSRAFLLLPMTFNVGVIIGPVLGGVLSDPAGSYPDMFGHVDFFKKYPYAAPNLVSALFLFCAALAIWFGLEETLDSLRDRGPDLGARVGSALARLFRALNARLRGVRNTGGYHPVSGDHSDQHSMSDTADSGVEISDFSPRASSEGSRKRHRGPRYTQRLPFRRVLTPNVIFTFISHFLLAFHLGSFNSLWFIFLSTPVYNPATAPPHHKPRLPFHFTGGLGLPPPLVGTAMAIIGVIGINLQIFLYPRISARLGTVGSFRLFLACFPLVYLLVPFLSVVPSSPSAPPPEPKSGPLIWAAITAVLFLQVAGRTFALPGQTILVNNCTPHPSVLGTIHGLGQSVSSAARTIGPMLGGWLYGIGLTRGVVGGVWWGLACVAVLGLVASWFVREGDGHEIWLEGDDEEERLGGEEMDEEGARRRHTRA</sequence>
<feature type="region of interest" description="Disordered" evidence="6">
    <location>
        <begin position="1"/>
        <end position="48"/>
    </location>
</feature>
<keyword evidence="5 7" id="KW-0472">Membrane</keyword>
<evidence type="ECO:0000259" key="8">
    <source>
        <dbReference type="PROSITE" id="PS50850"/>
    </source>
</evidence>
<evidence type="ECO:0000256" key="4">
    <source>
        <dbReference type="ARBA" id="ARBA00022989"/>
    </source>
</evidence>
<feature type="region of interest" description="Disordered" evidence="6">
    <location>
        <begin position="297"/>
        <end position="317"/>
    </location>
</feature>
<keyword evidence="3 7" id="KW-0812">Transmembrane</keyword>
<dbReference type="InterPro" id="IPR020846">
    <property type="entry name" value="MFS_dom"/>
</dbReference>
<evidence type="ECO:0000313" key="9">
    <source>
        <dbReference type="EMBL" id="KAH7376380.1"/>
    </source>
</evidence>
<dbReference type="AlphaFoldDB" id="A0A8K0TT42"/>
<dbReference type="Pfam" id="PF07690">
    <property type="entry name" value="MFS_1"/>
    <property type="match status" value="1"/>
</dbReference>
<dbReference type="PROSITE" id="PS50850">
    <property type="entry name" value="MFS"/>
    <property type="match status" value="1"/>
</dbReference>
<evidence type="ECO:0000256" key="6">
    <source>
        <dbReference type="SAM" id="MobiDB-lite"/>
    </source>
</evidence>
<feature type="transmembrane region" description="Helical" evidence="7">
    <location>
        <begin position="232"/>
        <end position="256"/>
    </location>
</feature>
<dbReference type="EMBL" id="JAGPXD010000001">
    <property type="protein sequence ID" value="KAH7376380.1"/>
    <property type="molecule type" value="Genomic_DNA"/>
</dbReference>
<feature type="transmembrane region" description="Helical" evidence="7">
    <location>
        <begin position="445"/>
        <end position="463"/>
    </location>
</feature>
<dbReference type="Gene3D" id="1.20.1250.20">
    <property type="entry name" value="MFS general substrate transporter like domains"/>
    <property type="match status" value="1"/>
</dbReference>
<dbReference type="InterPro" id="IPR011701">
    <property type="entry name" value="MFS"/>
</dbReference>
<feature type="transmembrane region" description="Helical" evidence="7">
    <location>
        <begin position="413"/>
        <end position="433"/>
    </location>
</feature>
<evidence type="ECO:0000256" key="7">
    <source>
        <dbReference type="SAM" id="Phobius"/>
    </source>
</evidence>
<feature type="compositionally biased region" description="Low complexity" evidence="6">
    <location>
        <begin position="1"/>
        <end position="26"/>
    </location>
</feature>
<comment type="caution">
    <text evidence="9">The sequence shown here is derived from an EMBL/GenBank/DDBJ whole genome shotgun (WGS) entry which is preliminary data.</text>
</comment>
<accession>A0A8K0TT42</accession>
<evidence type="ECO:0000313" key="10">
    <source>
        <dbReference type="Proteomes" id="UP000813385"/>
    </source>
</evidence>
<evidence type="ECO:0000256" key="2">
    <source>
        <dbReference type="ARBA" id="ARBA00022448"/>
    </source>
</evidence>
<feature type="compositionally biased region" description="Acidic residues" evidence="6">
    <location>
        <begin position="588"/>
        <end position="601"/>
    </location>
</feature>
<dbReference type="PANTHER" id="PTHR23504">
    <property type="entry name" value="MAJOR FACILITATOR SUPERFAMILY DOMAIN-CONTAINING PROTEIN 10"/>
    <property type="match status" value="1"/>
</dbReference>
<dbReference type="PANTHER" id="PTHR23504:SF6">
    <property type="entry name" value="MULTIDRUG TRANSPORTER, PUTATIVE (AFU_ORTHOLOGUE AFUA_4G08740)-RELATED"/>
    <property type="match status" value="1"/>
</dbReference>
<reference evidence="9" key="1">
    <citation type="journal article" date="2021" name="Nat. Commun.">
        <title>Genetic determinants of endophytism in the Arabidopsis root mycobiome.</title>
        <authorList>
            <person name="Mesny F."/>
            <person name="Miyauchi S."/>
            <person name="Thiergart T."/>
            <person name="Pickel B."/>
            <person name="Atanasova L."/>
            <person name="Karlsson M."/>
            <person name="Huettel B."/>
            <person name="Barry K.W."/>
            <person name="Haridas S."/>
            <person name="Chen C."/>
            <person name="Bauer D."/>
            <person name="Andreopoulos W."/>
            <person name="Pangilinan J."/>
            <person name="LaButti K."/>
            <person name="Riley R."/>
            <person name="Lipzen A."/>
            <person name="Clum A."/>
            <person name="Drula E."/>
            <person name="Henrissat B."/>
            <person name="Kohler A."/>
            <person name="Grigoriev I.V."/>
            <person name="Martin F.M."/>
            <person name="Hacquard S."/>
        </authorList>
    </citation>
    <scope>NUCLEOTIDE SEQUENCE</scope>
    <source>
        <strain evidence="9">MPI-CAGE-AT-0016</strain>
    </source>
</reference>
<name>A0A8K0TT42_9PEZI</name>
<protein>
    <submittedName>
        <fullName evidence="9">Major facilitator superfamily domain-containing protein</fullName>
    </submittedName>
</protein>
<feature type="transmembrane region" description="Helical" evidence="7">
    <location>
        <begin position="356"/>
        <end position="380"/>
    </location>
</feature>
<comment type="subcellular location">
    <subcellularLocation>
        <location evidence="1">Membrane</location>
        <topology evidence="1">Multi-pass membrane protein</topology>
    </subcellularLocation>
</comment>
<keyword evidence="4 7" id="KW-1133">Transmembrane helix</keyword>
<feature type="transmembrane region" description="Helical" evidence="7">
    <location>
        <begin position="553"/>
        <end position="575"/>
    </location>
</feature>
<gene>
    <name evidence="9" type="ORF">B0T11DRAFT_293892</name>
</gene>
<organism evidence="9 10">
    <name type="scientific">Plectosphaerella cucumerina</name>
    <dbReference type="NCBI Taxonomy" id="40658"/>
    <lineage>
        <taxon>Eukaryota</taxon>
        <taxon>Fungi</taxon>
        <taxon>Dikarya</taxon>
        <taxon>Ascomycota</taxon>
        <taxon>Pezizomycotina</taxon>
        <taxon>Sordariomycetes</taxon>
        <taxon>Hypocreomycetidae</taxon>
        <taxon>Glomerellales</taxon>
        <taxon>Plectosphaerellaceae</taxon>
        <taxon>Plectosphaerella</taxon>
    </lineage>
</organism>
<feature type="region of interest" description="Disordered" evidence="6">
    <location>
        <begin position="588"/>
        <end position="611"/>
    </location>
</feature>
<dbReference type="Proteomes" id="UP000813385">
    <property type="component" value="Unassembled WGS sequence"/>
</dbReference>
<evidence type="ECO:0000256" key="1">
    <source>
        <dbReference type="ARBA" id="ARBA00004141"/>
    </source>
</evidence>
<dbReference type="GO" id="GO:0022857">
    <property type="term" value="F:transmembrane transporter activity"/>
    <property type="evidence" value="ECO:0007669"/>
    <property type="project" value="InterPro"/>
</dbReference>
<dbReference type="GO" id="GO:0016020">
    <property type="term" value="C:membrane"/>
    <property type="evidence" value="ECO:0007669"/>
    <property type="project" value="UniProtKB-SubCell"/>
</dbReference>
<feature type="transmembrane region" description="Helical" evidence="7">
    <location>
        <begin position="189"/>
        <end position="212"/>
    </location>
</feature>
<feature type="transmembrane region" description="Helical" evidence="7">
    <location>
        <begin position="483"/>
        <end position="501"/>
    </location>
</feature>
<dbReference type="SUPFAM" id="SSF103473">
    <property type="entry name" value="MFS general substrate transporter"/>
    <property type="match status" value="1"/>
</dbReference>
<evidence type="ECO:0000256" key="5">
    <source>
        <dbReference type="ARBA" id="ARBA00023136"/>
    </source>
</evidence>
<feature type="domain" description="Major facilitator superfamily (MFS) profile" evidence="8">
    <location>
        <begin position="58"/>
        <end position="580"/>
    </location>
</feature>
<keyword evidence="10" id="KW-1185">Reference proteome</keyword>
<proteinExistence type="predicted"/>
<dbReference type="PRINTS" id="PR01035">
    <property type="entry name" value="TCRTETA"/>
</dbReference>
<keyword evidence="2" id="KW-0813">Transport</keyword>
<evidence type="ECO:0000256" key="3">
    <source>
        <dbReference type="ARBA" id="ARBA00022692"/>
    </source>
</evidence>